<feature type="domain" description="Uracil-DNA glycosylase-like" evidence="5">
    <location>
        <begin position="49"/>
        <end position="226"/>
    </location>
</feature>
<protein>
    <submittedName>
        <fullName evidence="6">Uracil-DNA glycosylase, DNA polymerase processivity factor</fullName>
    </submittedName>
</protein>
<dbReference type="InterPro" id="IPR005122">
    <property type="entry name" value="Uracil-DNA_glycosylase-like"/>
</dbReference>
<evidence type="ECO:0000259" key="5">
    <source>
        <dbReference type="Pfam" id="PF03167"/>
    </source>
</evidence>
<keyword evidence="3" id="KW-0378">Hydrolase</keyword>
<gene>
    <name evidence="6" type="ORF">AHEV_210</name>
</gene>
<keyword evidence="2" id="KW-0227">DNA damage</keyword>
<dbReference type="PANTHER" id="PTHR11264">
    <property type="entry name" value="URACIL-DNA GLYCOSYLASE"/>
    <property type="match status" value="1"/>
</dbReference>
<dbReference type="InterPro" id="IPR036895">
    <property type="entry name" value="Uracil-DNA_glycosylase-like_sf"/>
</dbReference>
<dbReference type="GO" id="GO:0097510">
    <property type="term" value="P:base-excision repair, AP site formation via deaminated base removal"/>
    <property type="evidence" value="ECO:0007669"/>
    <property type="project" value="TreeGrafter"/>
</dbReference>
<dbReference type="Gene3D" id="3.40.470.10">
    <property type="entry name" value="Uracil-DNA glycosylase-like domain"/>
    <property type="match status" value="1"/>
</dbReference>
<name>A0A916P0P8_9POXV</name>
<dbReference type="OrthoDB" id="11388at10239"/>
<dbReference type="PANTHER" id="PTHR11264:SF0">
    <property type="entry name" value="URACIL-DNA GLYCOSYLASE"/>
    <property type="match status" value="1"/>
</dbReference>
<dbReference type="InterPro" id="IPR002043">
    <property type="entry name" value="UDG_fam1"/>
</dbReference>
<dbReference type="SUPFAM" id="SSF52141">
    <property type="entry name" value="Uracil-DNA glycosylase-like"/>
    <property type="match status" value="1"/>
</dbReference>
<evidence type="ECO:0000256" key="2">
    <source>
        <dbReference type="ARBA" id="ARBA00022763"/>
    </source>
</evidence>
<keyword evidence="4" id="KW-0234">DNA repair</keyword>
<dbReference type="NCBIfam" id="NF003592">
    <property type="entry name" value="PRK05254.1-5"/>
    <property type="match status" value="1"/>
</dbReference>
<dbReference type="EMBL" id="HF679131">
    <property type="protein sequence ID" value="CCU55531.1"/>
    <property type="molecule type" value="Genomic_DNA"/>
</dbReference>
<dbReference type="GO" id="GO:0004844">
    <property type="term" value="F:uracil DNA N-glycosylase activity"/>
    <property type="evidence" value="ECO:0007669"/>
    <property type="project" value="InterPro"/>
</dbReference>
<evidence type="ECO:0000313" key="7">
    <source>
        <dbReference type="Proteomes" id="UP000792575"/>
    </source>
</evidence>
<comment type="similarity">
    <text evidence="1">Belongs to the uracil-DNA glycosylase (UDG) superfamily. UNG family.</text>
</comment>
<dbReference type="GeneID" id="15614139"/>
<evidence type="ECO:0000313" key="6">
    <source>
        <dbReference type="EMBL" id="CCU55531.1"/>
    </source>
</evidence>
<evidence type="ECO:0000256" key="1">
    <source>
        <dbReference type="ARBA" id="ARBA00008184"/>
    </source>
</evidence>
<sequence length="244" mass="28739">MNITYNEFENSIPEKWLNLIDKNKLKYAYDRLKDEEEIKPSIENIFNCFKYFNPDEIKVVILAQDPYPTQNVADGLAFSCSEYTKKIPKTLNNIINQILIQYNRYDLLEDKLDINKFNINLEYLAKQKILLLNTLLTVGDSPMSHKHIWESISNNIIKKISEIKKNIIFLLFGVNAHNKVYFINNMKDHYIIKTSHPSDLSYNRDGYDKYDPFSNSNCFNKCNKYLSDNNLEPIDWLSGLIEKN</sequence>
<proteinExistence type="inferred from homology"/>
<accession>A0A916P0P8</accession>
<organism evidence="6 7">
    <name type="scientific">Adoxophyes honmai entomopoxvirus 'L'</name>
    <dbReference type="NCBI Taxonomy" id="1293540"/>
    <lineage>
        <taxon>Viruses</taxon>
        <taxon>Varidnaviria</taxon>
        <taxon>Bamfordvirae</taxon>
        <taxon>Nucleocytoviricota</taxon>
        <taxon>Pokkesviricetes</taxon>
        <taxon>Chitovirales</taxon>
        <taxon>Poxviridae</taxon>
        <taxon>Entomopoxvirinae</taxon>
        <taxon>Betaentomopoxvirus</taxon>
        <taxon>Betaentomopoxvirus ahonmai</taxon>
    </lineage>
</organism>
<dbReference type="Proteomes" id="UP000792575">
    <property type="component" value="Genome"/>
</dbReference>
<reference evidence="6" key="1">
    <citation type="journal article" date="2013" name="J. Virol.">
        <title>New Insights into the Evolution of Entomopoxvirinae from the Complete Genome Sequences of Four Entomopoxviruses Infecting Adoxophyes honmai, Choristoneura biennis, Choristoneura rosaceana, and Mythimna separata.</title>
        <authorList>
            <person name="Theze J."/>
            <person name="Takatsuka J."/>
            <person name="Li Z."/>
            <person name="Gallais J."/>
            <person name="Doucet D."/>
            <person name="Arif B."/>
            <person name="Nakai M."/>
            <person name="Herniou E.A."/>
        </authorList>
    </citation>
    <scope>NUCLEOTIDE SEQUENCE</scope>
    <source>
        <strain evidence="6">Tokyo</strain>
    </source>
</reference>
<keyword evidence="7" id="KW-1185">Reference proteome</keyword>
<dbReference type="Pfam" id="PF03167">
    <property type="entry name" value="UDG"/>
    <property type="match status" value="1"/>
</dbReference>
<evidence type="ECO:0000256" key="3">
    <source>
        <dbReference type="ARBA" id="ARBA00022801"/>
    </source>
</evidence>
<dbReference type="RefSeq" id="YP_008004033.1">
    <property type="nucleotide sequence ID" value="NC_021247.1"/>
</dbReference>
<dbReference type="KEGG" id="vg:15614139"/>
<dbReference type="CDD" id="cd10027">
    <property type="entry name" value="UDG-F1-like"/>
    <property type="match status" value="1"/>
</dbReference>
<evidence type="ECO:0000256" key="4">
    <source>
        <dbReference type="ARBA" id="ARBA00023204"/>
    </source>
</evidence>